<dbReference type="Pfam" id="PF10503">
    <property type="entry name" value="Esterase_PHB"/>
    <property type="match status" value="1"/>
</dbReference>
<evidence type="ECO:0000313" key="5">
    <source>
        <dbReference type="Proteomes" id="UP000613011"/>
    </source>
</evidence>
<evidence type="ECO:0000256" key="1">
    <source>
        <dbReference type="ARBA" id="ARBA00022729"/>
    </source>
</evidence>
<dbReference type="PANTHER" id="PTHR43037:SF1">
    <property type="entry name" value="BLL1128 PROTEIN"/>
    <property type="match status" value="1"/>
</dbReference>
<dbReference type="NCBIfam" id="TIGR01840">
    <property type="entry name" value="esterase_phb"/>
    <property type="match status" value="1"/>
</dbReference>
<dbReference type="RefSeq" id="WP_201681816.1">
    <property type="nucleotide sequence ID" value="NZ_JAEQNA010000001.1"/>
</dbReference>
<evidence type="ECO:0000256" key="3">
    <source>
        <dbReference type="SAM" id="MobiDB-lite"/>
    </source>
</evidence>
<feature type="region of interest" description="Disordered" evidence="3">
    <location>
        <begin position="317"/>
        <end position="344"/>
    </location>
</feature>
<dbReference type="InterPro" id="IPR050955">
    <property type="entry name" value="Plant_Biomass_Hydrol_Est"/>
</dbReference>
<keyword evidence="2" id="KW-0378">Hydrolase</keyword>
<dbReference type="Gene3D" id="3.40.50.1820">
    <property type="entry name" value="alpha/beta hydrolase"/>
    <property type="match status" value="1"/>
</dbReference>
<dbReference type="EMBL" id="JAEQNA010000001">
    <property type="protein sequence ID" value="MBL0418728.1"/>
    <property type="molecule type" value="Genomic_DNA"/>
</dbReference>
<dbReference type="Proteomes" id="UP000613011">
    <property type="component" value="Unassembled WGS sequence"/>
</dbReference>
<dbReference type="InterPro" id="IPR010126">
    <property type="entry name" value="Esterase_phb"/>
</dbReference>
<dbReference type="AlphaFoldDB" id="A0A936ZK34"/>
<keyword evidence="1" id="KW-0732">Signal</keyword>
<evidence type="ECO:0000256" key="2">
    <source>
        <dbReference type="ARBA" id="ARBA00022801"/>
    </source>
</evidence>
<comment type="caution">
    <text evidence="4">The sequence shown here is derived from an EMBL/GenBank/DDBJ whole genome shotgun (WGS) entry which is preliminary data.</text>
</comment>
<feature type="compositionally biased region" description="Polar residues" evidence="3">
    <location>
        <begin position="322"/>
        <end position="340"/>
    </location>
</feature>
<evidence type="ECO:0000313" key="4">
    <source>
        <dbReference type="EMBL" id="MBL0418728.1"/>
    </source>
</evidence>
<gene>
    <name evidence="4" type="ORF">JI739_00075</name>
</gene>
<sequence>MNRFPKFRSAFDARKITDTISRALQSAGLDTTSGPMARVTRTIRQALGSAGPAEPSQAPAPPSYPGMPIDITARVVDAPATSPDETDTRPGSPPESPGSFTAHEFRSDHGSRAYKLYVPARVAEQPPLVVMLHGCKQSADDFAAGTRMNRLAEEHGFLVVYPEQSNQFNISKCWNWFNPQDQVRDAGEPAVIAGIAREVAARHGADPRRVFVAGLSAGAAMAVIVGQAYPELFAAVGAHSGLPYGSAHDIPSALAAMKAGRGRAVFGLASAAAAPVRPAQQAVPTIVFHGDRDHTVQHDNGVKLVEQLNAAFTQEAAGGAPLQSSTQRASATSGRSYTRTVHSDANGETKIEWWTLHGAGHAWSGGHASGSYTDSQGPDASAEMVRFFLSIPRAGSA</sequence>
<dbReference type="SUPFAM" id="SSF53474">
    <property type="entry name" value="alpha/beta-Hydrolases"/>
    <property type="match status" value="1"/>
</dbReference>
<dbReference type="GO" id="GO:0016787">
    <property type="term" value="F:hydrolase activity"/>
    <property type="evidence" value="ECO:0007669"/>
    <property type="project" value="UniProtKB-KW"/>
</dbReference>
<protein>
    <submittedName>
        <fullName evidence="4">PHB depolymerase family esterase</fullName>
    </submittedName>
</protein>
<feature type="compositionally biased region" description="Low complexity" evidence="3">
    <location>
        <begin position="48"/>
        <end position="57"/>
    </location>
</feature>
<feature type="region of interest" description="Disordered" evidence="3">
    <location>
        <begin position="48"/>
        <end position="105"/>
    </location>
</feature>
<accession>A0A936ZK34</accession>
<proteinExistence type="predicted"/>
<reference evidence="4" key="1">
    <citation type="submission" date="2021-01" db="EMBL/GenBank/DDBJ databases">
        <title>Ramlibacter sp. strain AW1 16S ribosomal RNA gene Genome sequencing and assembly.</title>
        <authorList>
            <person name="Kang M."/>
        </authorList>
    </citation>
    <scope>NUCLEOTIDE SEQUENCE</scope>
    <source>
        <strain evidence="4">AW1</strain>
    </source>
</reference>
<keyword evidence="5" id="KW-1185">Reference proteome</keyword>
<dbReference type="InterPro" id="IPR029058">
    <property type="entry name" value="AB_hydrolase_fold"/>
</dbReference>
<organism evidence="4 5">
    <name type="scientific">Ramlibacter aurantiacus</name>
    <dbReference type="NCBI Taxonomy" id="2801330"/>
    <lineage>
        <taxon>Bacteria</taxon>
        <taxon>Pseudomonadati</taxon>
        <taxon>Pseudomonadota</taxon>
        <taxon>Betaproteobacteria</taxon>
        <taxon>Burkholderiales</taxon>
        <taxon>Comamonadaceae</taxon>
        <taxon>Ramlibacter</taxon>
    </lineage>
</organism>
<name>A0A936ZK34_9BURK</name>
<dbReference type="GO" id="GO:0005576">
    <property type="term" value="C:extracellular region"/>
    <property type="evidence" value="ECO:0007669"/>
    <property type="project" value="InterPro"/>
</dbReference>
<dbReference type="PANTHER" id="PTHR43037">
    <property type="entry name" value="UNNAMED PRODUCT-RELATED"/>
    <property type="match status" value="1"/>
</dbReference>